<reference evidence="14 15" key="1">
    <citation type="submission" date="2019-03" db="EMBL/GenBank/DDBJ databases">
        <title>Genomics of glacier-inhabiting Cryobacterium strains.</title>
        <authorList>
            <person name="Liu Q."/>
            <person name="Xin Y.-H."/>
        </authorList>
    </citation>
    <scope>NUCLEOTIDE SEQUENCE [LARGE SCALE GENOMIC DNA]</scope>
    <source>
        <strain evidence="14 15">RHLT2-21</strain>
    </source>
</reference>
<sequence length="458" mass="48061">MSKSSPTAGDAAREAGDAVYTALLARVGEGSPRPRLEPTRRALELLGDPQTVYPIIHITGTNGKTSTSRIAESLLRAYGLRTGLLISPHLVRLNERIVIDGESIEDEALAANWDDIAPYLRMVDDELTSAGDEPLTFFEALTVLAFACFADAPVDVAVIEVGMGGEWDSTNVADGQVAVITPIALDHTRRLGDTIAEIARTKSGIIKPAASVVTAKQGEQAQAELERAVELTESTLASEGEDFALLASQVAVGGQLISVRGLAGTYSDLFLPLYGTHQAQNAAVAIAAVESFIGAGSQELAYDLVEEGLASATSPGRLQLVGTDPTVLVDAAHNPHGAAALAAALDAYFDFDEIVAVVGILADKDAAGIIAALEPIVARFHVTASHSERAIPVDDLADLVARTVGDDTTIRFDDLAQALESARDWAEESPRRAVIVTGSITLVGEAIALADAREWLAK</sequence>
<dbReference type="AlphaFoldDB" id="A0A4R8WGE4"/>
<gene>
    <name evidence="14" type="ORF">E3O32_05325</name>
</gene>
<organism evidence="14 15">
    <name type="scientific">Cryobacterium mannosilyticum</name>
    <dbReference type="NCBI Taxonomy" id="1259190"/>
    <lineage>
        <taxon>Bacteria</taxon>
        <taxon>Bacillati</taxon>
        <taxon>Actinomycetota</taxon>
        <taxon>Actinomycetes</taxon>
        <taxon>Micrococcales</taxon>
        <taxon>Microbacteriaceae</taxon>
        <taxon>Cryobacterium</taxon>
    </lineage>
</organism>
<keyword evidence="15" id="KW-1185">Reference proteome</keyword>
<evidence type="ECO:0000256" key="10">
    <source>
        <dbReference type="ARBA" id="ARBA00047493"/>
    </source>
</evidence>
<dbReference type="PANTHER" id="PTHR11136:SF0">
    <property type="entry name" value="DIHYDROFOLATE SYNTHETASE-RELATED"/>
    <property type="match status" value="1"/>
</dbReference>
<comment type="catalytic activity">
    <reaction evidence="10">
        <text>(6S)-5,6,7,8-tetrahydrofolyl-(gamma-L-Glu)(n) + L-glutamate + ATP = (6S)-5,6,7,8-tetrahydrofolyl-(gamma-L-Glu)(n+1) + ADP + phosphate + H(+)</text>
        <dbReference type="Rhea" id="RHEA:10580"/>
        <dbReference type="Rhea" id="RHEA-COMP:14738"/>
        <dbReference type="Rhea" id="RHEA-COMP:14740"/>
        <dbReference type="ChEBI" id="CHEBI:15378"/>
        <dbReference type="ChEBI" id="CHEBI:29985"/>
        <dbReference type="ChEBI" id="CHEBI:30616"/>
        <dbReference type="ChEBI" id="CHEBI:43474"/>
        <dbReference type="ChEBI" id="CHEBI:141005"/>
        <dbReference type="ChEBI" id="CHEBI:456216"/>
        <dbReference type="EC" id="6.3.2.17"/>
    </reaction>
</comment>
<evidence type="ECO:0000256" key="4">
    <source>
        <dbReference type="ARBA" id="ARBA00022598"/>
    </source>
</evidence>
<dbReference type="InterPro" id="IPR004101">
    <property type="entry name" value="Mur_ligase_C"/>
</dbReference>
<keyword evidence="6 11" id="KW-0547">Nucleotide-binding</keyword>
<evidence type="ECO:0000256" key="6">
    <source>
        <dbReference type="ARBA" id="ARBA00022741"/>
    </source>
</evidence>
<dbReference type="GO" id="GO:0004326">
    <property type="term" value="F:tetrahydrofolylpolyglutamate synthase activity"/>
    <property type="evidence" value="ECO:0007669"/>
    <property type="project" value="UniProtKB-EC"/>
</dbReference>
<dbReference type="InterPro" id="IPR013221">
    <property type="entry name" value="Mur_ligase_cen"/>
</dbReference>
<dbReference type="Gene3D" id="3.90.190.20">
    <property type="entry name" value="Mur ligase, C-terminal domain"/>
    <property type="match status" value="1"/>
</dbReference>
<feature type="domain" description="Mur ligase central" evidence="13">
    <location>
        <begin position="58"/>
        <end position="289"/>
    </location>
</feature>
<keyword evidence="5" id="KW-0479">Metal-binding</keyword>
<dbReference type="InterPro" id="IPR036565">
    <property type="entry name" value="Mur-like_cat_sf"/>
</dbReference>
<evidence type="ECO:0000256" key="8">
    <source>
        <dbReference type="ARBA" id="ARBA00022842"/>
    </source>
</evidence>
<proteinExistence type="inferred from homology"/>
<dbReference type="GO" id="GO:0046872">
    <property type="term" value="F:metal ion binding"/>
    <property type="evidence" value="ECO:0007669"/>
    <property type="project" value="UniProtKB-KW"/>
</dbReference>
<evidence type="ECO:0000313" key="15">
    <source>
        <dbReference type="Proteomes" id="UP000297643"/>
    </source>
</evidence>
<dbReference type="Pfam" id="PF02875">
    <property type="entry name" value="Mur_ligase_C"/>
    <property type="match status" value="1"/>
</dbReference>
<comment type="caution">
    <text evidence="14">The sequence shown here is derived from an EMBL/GenBank/DDBJ whole genome shotgun (WGS) entry which is preliminary data.</text>
</comment>
<evidence type="ECO:0000259" key="13">
    <source>
        <dbReference type="Pfam" id="PF08245"/>
    </source>
</evidence>
<evidence type="ECO:0000259" key="12">
    <source>
        <dbReference type="Pfam" id="PF02875"/>
    </source>
</evidence>
<evidence type="ECO:0000313" key="14">
    <source>
        <dbReference type="EMBL" id="TFC06015.1"/>
    </source>
</evidence>
<accession>A0A4R8WGE4</accession>
<comment type="cofactor">
    <cofactor evidence="1">
        <name>Mg(2+)</name>
        <dbReference type="ChEBI" id="CHEBI:18420"/>
    </cofactor>
</comment>
<keyword evidence="4 11" id="KW-0436">Ligase</keyword>
<dbReference type="FunFam" id="3.40.1190.10:FF:000011">
    <property type="entry name" value="Folylpolyglutamate synthase/dihydrofolate synthase"/>
    <property type="match status" value="1"/>
</dbReference>
<evidence type="ECO:0000256" key="1">
    <source>
        <dbReference type="ARBA" id="ARBA00001946"/>
    </source>
</evidence>
<dbReference type="SUPFAM" id="SSF53623">
    <property type="entry name" value="MurD-like peptide ligases, catalytic domain"/>
    <property type="match status" value="1"/>
</dbReference>
<dbReference type="Proteomes" id="UP000297643">
    <property type="component" value="Unassembled WGS sequence"/>
</dbReference>
<dbReference type="RefSeq" id="WP_134507490.1">
    <property type="nucleotide sequence ID" value="NZ_SOFM01000011.1"/>
</dbReference>
<dbReference type="GO" id="GO:0005524">
    <property type="term" value="F:ATP binding"/>
    <property type="evidence" value="ECO:0007669"/>
    <property type="project" value="UniProtKB-KW"/>
</dbReference>
<dbReference type="PIRSF" id="PIRSF001563">
    <property type="entry name" value="Folylpolyglu_synth"/>
    <property type="match status" value="1"/>
</dbReference>
<evidence type="ECO:0000256" key="9">
    <source>
        <dbReference type="ARBA" id="ARBA00030592"/>
    </source>
</evidence>
<dbReference type="SUPFAM" id="SSF53244">
    <property type="entry name" value="MurD-like peptide ligases, peptide-binding domain"/>
    <property type="match status" value="1"/>
</dbReference>
<evidence type="ECO:0000256" key="5">
    <source>
        <dbReference type="ARBA" id="ARBA00022723"/>
    </source>
</evidence>
<name>A0A4R8WGE4_9MICO</name>
<protein>
    <recommendedName>
        <fullName evidence="3">tetrahydrofolate synthase</fullName>
        <ecNumber evidence="3">6.3.2.17</ecNumber>
    </recommendedName>
    <alternativeName>
        <fullName evidence="9">Tetrahydrofolylpolyglutamate synthase</fullName>
    </alternativeName>
</protein>
<comment type="similarity">
    <text evidence="2 11">Belongs to the folylpolyglutamate synthase family.</text>
</comment>
<evidence type="ECO:0000256" key="11">
    <source>
        <dbReference type="PIRNR" id="PIRNR001563"/>
    </source>
</evidence>
<dbReference type="GO" id="GO:0005737">
    <property type="term" value="C:cytoplasm"/>
    <property type="evidence" value="ECO:0007669"/>
    <property type="project" value="TreeGrafter"/>
</dbReference>
<dbReference type="EC" id="6.3.2.17" evidence="3"/>
<dbReference type="PANTHER" id="PTHR11136">
    <property type="entry name" value="FOLYLPOLYGLUTAMATE SYNTHASE-RELATED"/>
    <property type="match status" value="1"/>
</dbReference>
<keyword evidence="7 11" id="KW-0067">ATP-binding</keyword>
<dbReference type="EMBL" id="SOFM01000011">
    <property type="protein sequence ID" value="TFC06015.1"/>
    <property type="molecule type" value="Genomic_DNA"/>
</dbReference>
<dbReference type="Gene3D" id="3.40.1190.10">
    <property type="entry name" value="Mur-like, catalytic domain"/>
    <property type="match status" value="1"/>
</dbReference>
<evidence type="ECO:0000256" key="3">
    <source>
        <dbReference type="ARBA" id="ARBA00013025"/>
    </source>
</evidence>
<evidence type="ECO:0000256" key="2">
    <source>
        <dbReference type="ARBA" id="ARBA00008276"/>
    </source>
</evidence>
<dbReference type="InterPro" id="IPR036615">
    <property type="entry name" value="Mur_ligase_C_dom_sf"/>
</dbReference>
<dbReference type="GO" id="GO:0008841">
    <property type="term" value="F:dihydrofolate synthase activity"/>
    <property type="evidence" value="ECO:0007669"/>
    <property type="project" value="TreeGrafter"/>
</dbReference>
<dbReference type="NCBIfam" id="TIGR01499">
    <property type="entry name" value="folC"/>
    <property type="match status" value="1"/>
</dbReference>
<evidence type="ECO:0000256" key="7">
    <source>
        <dbReference type="ARBA" id="ARBA00022840"/>
    </source>
</evidence>
<feature type="domain" description="Mur ligase C-terminal" evidence="12">
    <location>
        <begin position="316"/>
        <end position="439"/>
    </location>
</feature>
<dbReference type="Pfam" id="PF08245">
    <property type="entry name" value="Mur_ligase_M"/>
    <property type="match status" value="1"/>
</dbReference>
<dbReference type="InterPro" id="IPR001645">
    <property type="entry name" value="Folylpolyglutamate_synth"/>
</dbReference>
<keyword evidence="8" id="KW-0460">Magnesium</keyword>